<dbReference type="PANTHER" id="PTHR36106:SF2">
    <property type="entry name" value="C4-DICARBOXYLATE TRANSPORTER DCUA"/>
    <property type="match status" value="1"/>
</dbReference>
<evidence type="ECO:0000256" key="1">
    <source>
        <dbReference type="ARBA" id="ARBA00004429"/>
    </source>
</evidence>
<organism evidence="15 16">
    <name type="scientific">Yersinia enterocolitica LC20</name>
    <dbReference type="NCBI Taxonomy" id="1443113"/>
    <lineage>
        <taxon>Bacteria</taxon>
        <taxon>Pseudomonadati</taxon>
        <taxon>Pseudomonadota</taxon>
        <taxon>Gammaproteobacteria</taxon>
        <taxon>Enterobacterales</taxon>
        <taxon>Yersiniaceae</taxon>
        <taxon>Yersinia</taxon>
    </lineage>
</organism>
<evidence type="ECO:0000256" key="6">
    <source>
        <dbReference type="ARBA" id="ARBA00022692"/>
    </source>
</evidence>
<dbReference type="EMBL" id="CP007448">
    <property type="protein sequence ID" value="AHM76087.1"/>
    <property type="molecule type" value="Genomic_DNA"/>
</dbReference>
<name>A0A7U4K2P3_YEREN</name>
<keyword evidence="8 13" id="KW-0472">Membrane</keyword>
<feature type="transmembrane region" description="Helical" evidence="14">
    <location>
        <begin position="87"/>
        <end position="109"/>
    </location>
</feature>
<keyword evidence="5 13" id="KW-0997">Cell inner membrane</keyword>
<feature type="transmembrane region" description="Helical" evidence="14">
    <location>
        <begin position="326"/>
        <end position="345"/>
    </location>
</feature>
<comment type="subcellular location">
    <subcellularLocation>
        <location evidence="1 13">Cell inner membrane</location>
        <topology evidence="1 13">Multi-pass membrane protein</topology>
    </subcellularLocation>
</comment>
<dbReference type="Pfam" id="PF03605">
    <property type="entry name" value="DcuA_DcuB"/>
    <property type="match status" value="1"/>
</dbReference>
<comment type="catalytic activity">
    <reaction evidence="11">
        <text>fumarate(in) + succinate(out) = fumarate(out) + succinate(in)</text>
        <dbReference type="Rhea" id="RHEA:29323"/>
        <dbReference type="ChEBI" id="CHEBI:29806"/>
        <dbReference type="ChEBI" id="CHEBI:30031"/>
    </reaction>
    <physiologicalReaction direction="right-to-left" evidence="11">
        <dbReference type="Rhea" id="RHEA:29325"/>
    </physiologicalReaction>
</comment>
<feature type="transmembrane region" description="Helical" evidence="14">
    <location>
        <begin position="227"/>
        <end position="243"/>
    </location>
</feature>
<comment type="function">
    <text evidence="13">Responsible for the transport of C4-dicarboxylates.</text>
</comment>
<feature type="transmembrane region" description="Helical" evidence="14">
    <location>
        <begin position="45"/>
        <end position="67"/>
    </location>
</feature>
<comment type="catalytic activity">
    <reaction evidence="12">
        <text>fumarate(in) + L-aspartate(out) = fumarate(out) + L-aspartate(in)</text>
        <dbReference type="Rhea" id="RHEA:72459"/>
        <dbReference type="ChEBI" id="CHEBI:29806"/>
        <dbReference type="ChEBI" id="CHEBI:29991"/>
    </reaction>
    <physiologicalReaction direction="left-to-right" evidence="12">
        <dbReference type="Rhea" id="RHEA:72460"/>
    </physiologicalReaction>
</comment>
<evidence type="ECO:0000313" key="16">
    <source>
        <dbReference type="Proteomes" id="UP000230961"/>
    </source>
</evidence>
<evidence type="ECO:0000313" key="15">
    <source>
        <dbReference type="EMBL" id="AHM76087.1"/>
    </source>
</evidence>
<keyword evidence="7 14" id="KW-1133">Transmembrane helix</keyword>
<comment type="similarity">
    <text evidence="2 13">Belongs to the DcuA/DcuB transporter (TC 2.A.13.1) family.</text>
</comment>
<keyword evidence="6 14" id="KW-0812">Transmembrane</keyword>
<feature type="transmembrane region" description="Helical" evidence="14">
    <location>
        <begin position="164"/>
        <end position="190"/>
    </location>
</feature>
<evidence type="ECO:0000256" key="10">
    <source>
        <dbReference type="ARBA" id="ARBA00034284"/>
    </source>
</evidence>
<reference evidence="15 16" key="1">
    <citation type="submission" date="2017-11" db="EMBL/GenBank/DDBJ databases">
        <title>The complete genome sequence and comparative genome analysis of Yersinia enterocolitica strain LC20.</title>
        <authorList>
            <person name="Shi G."/>
            <person name="Su M."/>
            <person name="Liang J."/>
            <person name="Gu W."/>
            <person name="Xiao Y."/>
            <person name="Zhang Z."/>
            <person name="Qiu H."/>
            <person name="Duan R."/>
            <person name="Zhang Z."/>
            <person name="Li Y."/>
            <person name="Zhang X."/>
            <person name="Ling Y."/>
            <person name="Song L."/>
            <person name="Chen M."/>
            <person name="Zhao Y."/>
            <person name="Wu J."/>
            <person name="Jing H."/>
            <person name="Xiao J."/>
            <person name="Wang X."/>
        </authorList>
    </citation>
    <scope>NUCLEOTIDE SEQUENCE [LARGE SCALE GENOMIC DNA]</scope>
    <source>
        <strain evidence="15 16">LC20</strain>
    </source>
</reference>
<gene>
    <name evidence="15" type="ORF">LC20_04835</name>
</gene>
<dbReference type="NCBIfam" id="NF006927">
    <property type="entry name" value="PRK09412.1"/>
    <property type="match status" value="1"/>
</dbReference>
<protein>
    <recommendedName>
        <fullName evidence="13">C4-dicarboxylate transporter</fullName>
    </recommendedName>
</protein>
<evidence type="ECO:0000256" key="5">
    <source>
        <dbReference type="ARBA" id="ARBA00022519"/>
    </source>
</evidence>
<evidence type="ECO:0000256" key="8">
    <source>
        <dbReference type="ARBA" id="ARBA00023136"/>
    </source>
</evidence>
<proteinExistence type="inferred from homology"/>
<evidence type="ECO:0000256" key="2">
    <source>
        <dbReference type="ARBA" id="ARBA00006413"/>
    </source>
</evidence>
<dbReference type="NCBIfam" id="NF009136">
    <property type="entry name" value="PRK12489.1"/>
    <property type="match status" value="1"/>
</dbReference>
<feature type="transmembrane region" description="Helical" evidence="14">
    <location>
        <begin position="366"/>
        <end position="390"/>
    </location>
</feature>
<feature type="transmembrane region" description="Helical" evidence="14">
    <location>
        <begin position="410"/>
        <end position="432"/>
    </location>
</feature>
<keyword evidence="3 13" id="KW-0813">Transport</keyword>
<dbReference type="GO" id="GO:0005886">
    <property type="term" value="C:plasma membrane"/>
    <property type="evidence" value="ECO:0007669"/>
    <property type="project" value="UniProtKB-SubCell"/>
</dbReference>
<dbReference type="Proteomes" id="UP000230961">
    <property type="component" value="Chromosome"/>
</dbReference>
<dbReference type="InterPro" id="IPR004668">
    <property type="entry name" value="Anaer_Dcu_memb_transpt"/>
</dbReference>
<sequence>MIAVELVIVLLAIFLGARLGGIGIGFAGGIGVLVLAIIGVKPGSIPFDVISIIMAVIAAISAMQVAGGMDYLVQQTEKLLRKNPKHITILAPLVTYFLTIFAGTGNISLSALPVIAEVAKEQGIKPCRPLSTAVVSAQIAITASPISAAVVYMSSVMEGHGVSYLHLLMIVIPSTLLAVFVMSLIVSWCFNSKLSDDPIYLKRLEEGLVTLRGDTVKVIKPRAKTSVLLFLAGVLCVVAYAIINSPSVGLVATPLMNTTNAILIIMLSVATITTMVCSVDTDSILNSSTFKAGMSACICILGVAWLGDTFVQHNLDWIKETAGSLIQTHSWLLAVIFFFCSALLYSQAATAKALMPMAMALNVSPLAAIASFAAVSGLFILPTYPTLVAAVQMDDTGTTRIGRFVFNHPFFIPGTIGVALAVCFGFVMGGLVL</sequence>
<comment type="catalytic activity">
    <reaction evidence="10">
        <text>(S)-malate(in) + succinate(out) = (S)-malate(out) + succinate(in)</text>
        <dbReference type="Rhea" id="RHEA:29327"/>
        <dbReference type="ChEBI" id="CHEBI:15589"/>
        <dbReference type="ChEBI" id="CHEBI:30031"/>
    </reaction>
    <physiologicalReaction direction="right-to-left" evidence="10">
        <dbReference type="Rhea" id="RHEA:29329"/>
    </physiologicalReaction>
</comment>
<evidence type="ECO:0000256" key="14">
    <source>
        <dbReference type="SAM" id="Phobius"/>
    </source>
</evidence>
<feature type="transmembrane region" description="Helical" evidence="14">
    <location>
        <begin position="130"/>
        <end position="152"/>
    </location>
</feature>
<evidence type="ECO:0000256" key="7">
    <source>
        <dbReference type="ARBA" id="ARBA00022989"/>
    </source>
</evidence>
<feature type="transmembrane region" description="Helical" evidence="14">
    <location>
        <begin position="255"/>
        <end position="277"/>
    </location>
</feature>
<evidence type="ECO:0000256" key="11">
    <source>
        <dbReference type="ARBA" id="ARBA00034287"/>
    </source>
</evidence>
<accession>A0A7U4K2P3</accession>
<keyword evidence="4 13" id="KW-1003">Cell membrane</keyword>
<dbReference type="PANTHER" id="PTHR36106">
    <property type="entry name" value="ANAEROBIC C4-DICARBOXYLATE TRANSPORTER DCUB"/>
    <property type="match status" value="1"/>
</dbReference>
<evidence type="ECO:0000256" key="3">
    <source>
        <dbReference type="ARBA" id="ARBA00022448"/>
    </source>
</evidence>
<evidence type="ECO:0000256" key="9">
    <source>
        <dbReference type="ARBA" id="ARBA00034237"/>
    </source>
</evidence>
<comment type="catalytic activity">
    <reaction evidence="9">
        <text>L-aspartate(in) + succinate(out) = L-aspartate(out) + succinate(in)</text>
        <dbReference type="Rhea" id="RHEA:29343"/>
        <dbReference type="ChEBI" id="CHEBI:29991"/>
        <dbReference type="ChEBI" id="CHEBI:30031"/>
    </reaction>
    <physiologicalReaction direction="right-to-left" evidence="9">
        <dbReference type="Rhea" id="RHEA:29345"/>
    </physiologicalReaction>
</comment>
<feature type="transmembrane region" description="Helical" evidence="14">
    <location>
        <begin position="289"/>
        <end position="306"/>
    </location>
</feature>
<evidence type="ECO:0000256" key="13">
    <source>
        <dbReference type="PIRNR" id="PIRNR004539"/>
    </source>
</evidence>
<dbReference type="KEGG" id="yel:LC20_04835"/>
<evidence type="ECO:0000256" key="12">
    <source>
        <dbReference type="ARBA" id="ARBA00036117"/>
    </source>
</evidence>
<dbReference type="GO" id="GO:0015556">
    <property type="term" value="F:C4-dicarboxylate transmembrane transporter activity"/>
    <property type="evidence" value="ECO:0007669"/>
    <property type="project" value="InterPro"/>
</dbReference>
<evidence type="ECO:0000256" key="4">
    <source>
        <dbReference type="ARBA" id="ARBA00022475"/>
    </source>
</evidence>
<dbReference type="PIRSF" id="PIRSF004539">
    <property type="entry name" value="C4-dicrbxl_trns"/>
    <property type="match status" value="1"/>
</dbReference>
<dbReference type="NCBIfam" id="TIGR00770">
    <property type="entry name" value="Dcu"/>
    <property type="match status" value="1"/>
</dbReference>
<feature type="transmembrane region" description="Helical" evidence="14">
    <location>
        <begin position="6"/>
        <end position="38"/>
    </location>
</feature>
<dbReference type="AlphaFoldDB" id="A0A7U4K2P3"/>